<dbReference type="Gene3D" id="1.10.10.60">
    <property type="entry name" value="Homeodomain-like"/>
    <property type="match status" value="1"/>
</dbReference>
<dbReference type="PANTHER" id="PTHR30055:SF235">
    <property type="entry name" value="TRANSCRIPTIONAL REGULATORY PROTEIN"/>
    <property type="match status" value="1"/>
</dbReference>
<dbReference type="InterPro" id="IPR036271">
    <property type="entry name" value="Tet_transcr_reg_TetR-rel_C_sf"/>
</dbReference>
<protein>
    <submittedName>
        <fullName evidence="4">CerR family C-terminal domain-containing protein</fullName>
    </submittedName>
</protein>
<reference evidence="5" key="1">
    <citation type="journal article" date="2019" name="Int. J. Syst. Evol. Microbiol.">
        <title>The Global Catalogue of Microorganisms (GCM) 10K type strain sequencing project: providing services to taxonomists for standard genome sequencing and annotation.</title>
        <authorList>
            <consortium name="The Broad Institute Genomics Platform"/>
            <consortium name="The Broad Institute Genome Sequencing Center for Infectious Disease"/>
            <person name="Wu L."/>
            <person name="Ma J."/>
        </authorList>
    </citation>
    <scope>NUCLEOTIDE SEQUENCE [LARGE SCALE GENOMIC DNA]</scope>
    <source>
        <strain evidence="5">CGMCC 1.10759</strain>
    </source>
</reference>
<keyword evidence="5" id="KW-1185">Reference proteome</keyword>
<dbReference type="PRINTS" id="PR00455">
    <property type="entry name" value="HTHTETR"/>
</dbReference>
<dbReference type="PROSITE" id="PS50977">
    <property type="entry name" value="HTH_TETR_2"/>
    <property type="match status" value="1"/>
</dbReference>
<dbReference type="Pfam" id="PF00440">
    <property type="entry name" value="TetR_N"/>
    <property type="match status" value="1"/>
</dbReference>
<name>A0ABV8SLJ2_9GAMM</name>
<dbReference type="InterPro" id="IPR009057">
    <property type="entry name" value="Homeodomain-like_sf"/>
</dbReference>
<feature type="DNA-binding region" description="H-T-H motif" evidence="2">
    <location>
        <begin position="29"/>
        <end position="48"/>
    </location>
</feature>
<dbReference type="SUPFAM" id="SSF48498">
    <property type="entry name" value="Tetracyclin repressor-like, C-terminal domain"/>
    <property type="match status" value="1"/>
</dbReference>
<dbReference type="Proteomes" id="UP001595904">
    <property type="component" value="Unassembled WGS sequence"/>
</dbReference>
<sequence>MRENGAQTKQQLLEVAGRVFAEHGYERATSKEICELANANIAAVNYHFGGKDGLYASVLEEAHARLISIDIVAEITQSDASGADKLRLLLRKIVGEVARRDSGAWELRVLSRELMAPSSLMDGMMKNQVMPKAKMVTGLIGEILGVPPTHPAVSRSTVSIVGPCMFLLVANPDWQKKIFPTLLTDTDALVDHMVTFALAGLRSVAASLRPSGRSAR</sequence>
<feature type="domain" description="HTH tetR-type" evidence="3">
    <location>
        <begin position="6"/>
        <end position="66"/>
    </location>
</feature>
<dbReference type="PANTHER" id="PTHR30055">
    <property type="entry name" value="HTH-TYPE TRANSCRIPTIONAL REGULATOR RUTR"/>
    <property type="match status" value="1"/>
</dbReference>
<accession>A0ABV8SLJ2</accession>
<dbReference type="InterPro" id="IPR015292">
    <property type="entry name" value="Tscrpt_reg_YbiH_C"/>
</dbReference>
<dbReference type="Gene3D" id="1.10.357.10">
    <property type="entry name" value="Tetracycline Repressor, domain 2"/>
    <property type="match status" value="1"/>
</dbReference>
<evidence type="ECO:0000256" key="1">
    <source>
        <dbReference type="ARBA" id="ARBA00023125"/>
    </source>
</evidence>
<dbReference type="RefSeq" id="WP_380595570.1">
    <property type="nucleotide sequence ID" value="NZ_JBHSDU010000002.1"/>
</dbReference>
<evidence type="ECO:0000313" key="4">
    <source>
        <dbReference type="EMBL" id="MFC4308479.1"/>
    </source>
</evidence>
<gene>
    <name evidence="4" type="ORF">ACFPN2_05235</name>
</gene>
<dbReference type="InterPro" id="IPR001647">
    <property type="entry name" value="HTH_TetR"/>
</dbReference>
<evidence type="ECO:0000259" key="3">
    <source>
        <dbReference type="PROSITE" id="PS50977"/>
    </source>
</evidence>
<proteinExistence type="predicted"/>
<comment type="caution">
    <text evidence="4">The sequence shown here is derived from an EMBL/GenBank/DDBJ whole genome shotgun (WGS) entry which is preliminary data.</text>
</comment>
<evidence type="ECO:0000256" key="2">
    <source>
        <dbReference type="PROSITE-ProRule" id="PRU00335"/>
    </source>
</evidence>
<evidence type="ECO:0000313" key="5">
    <source>
        <dbReference type="Proteomes" id="UP001595904"/>
    </source>
</evidence>
<keyword evidence="1 2" id="KW-0238">DNA-binding</keyword>
<organism evidence="4 5">
    <name type="scientific">Steroidobacter flavus</name>
    <dbReference type="NCBI Taxonomy" id="1842136"/>
    <lineage>
        <taxon>Bacteria</taxon>
        <taxon>Pseudomonadati</taxon>
        <taxon>Pseudomonadota</taxon>
        <taxon>Gammaproteobacteria</taxon>
        <taxon>Steroidobacterales</taxon>
        <taxon>Steroidobacteraceae</taxon>
        <taxon>Steroidobacter</taxon>
    </lineage>
</organism>
<dbReference type="InterPro" id="IPR050109">
    <property type="entry name" value="HTH-type_TetR-like_transc_reg"/>
</dbReference>
<dbReference type="SUPFAM" id="SSF46689">
    <property type="entry name" value="Homeodomain-like"/>
    <property type="match status" value="1"/>
</dbReference>
<dbReference type="Pfam" id="PF09209">
    <property type="entry name" value="CecR_C"/>
    <property type="match status" value="1"/>
</dbReference>
<dbReference type="EMBL" id="JBHSDU010000002">
    <property type="protein sequence ID" value="MFC4308479.1"/>
    <property type="molecule type" value="Genomic_DNA"/>
</dbReference>